<dbReference type="SUPFAM" id="SSF53474">
    <property type="entry name" value="alpha/beta-Hydrolases"/>
    <property type="match status" value="1"/>
</dbReference>
<dbReference type="PANTHER" id="PTHR43798:SF33">
    <property type="entry name" value="HYDROLASE, PUTATIVE (AFU_ORTHOLOGUE AFUA_2G14860)-RELATED"/>
    <property type="match status" value="1"/>
</dbReference>
<dbReference type="EMBL" id="CAFAZZ010000062">
    <property type="protein sequence ID" value="CAB4842921.1"/>
    <property type="molecule type" value="Genomic_DNA"/>
</dbReference>
<gene>
    <name evidence="2" type="ORF">UFOPK3243_00707</name>
</gene>
<sequence length="259" mass="28940">MPEYLEVAGHKVFSYEWDNNGEALVLLHGGLSQTSHWDSYILPAVEEDFHVFAYDRAGHGFTGQREKSFHYQFQTDEAIAYLDQVVKEPAHLIGYSDGGIVALMVAMQRPELVRSIITLGANFHPSGLTPIADFDGFISEENQEEYNKTSPDAPETLGLKIKKMIEIQKSEPDLTAADLASIQCPVMVMAGDDDVVKHAHTADLYESIPLGQLAIVPGTSHKFIKEKPALAQLLIREFLEDLSYPITRMPVRRTNPRTE</sequence>
<protein>
    <submittedName>
        <fullName evidence="2">Unannotated protein</fullName>
    </submittedName>
</protein>
<name>A0A6J7BCS5_9ZZZZ</name>
<reference evidence="2" key="1">
    <citation type="submission" date="2020-05" db="EMBL/GenBank/DDBJ databases">
        <authorList>
            <person name="Chiriac C."/>
            <person name="Salcher M."/>
            <person name="Ghai R."/>
            <person name="Kavagutti S V."/>
        </authorList>
    </citation>
    <scope>NUCLEOTIDE SEQUENCE</scope>
</reference>
<dbReference type="Gene3D" id="3.40.50.1820">
    <property type="entry name" value="alpha/beta hydrolase"/>
    <property type="match status" value="1"/>
</dbReference>
<dbReference type="PRINTS" id="PR00111">
    <property type="entry name" value="ABHYDROLASE"/>
</dbReference>
<dbReference type="InterPro" id="IPR000073">
    <property type="entry name" value="AB_hydrolase_1"/>
</dbReference>
<dbReference type="InterPro" id="IPR050266">
    <property type="entry name" value="AB_hydrolase_sf"/>
</dbReference>
<dbReference type="Pfam" id="PF12697">
    <property type="entry name" value="Abhydrolase_6"/>
    <property type="match status" value="1"/>
</dbReference>
<organism evidence="2">
    <name type="scientific">freshwater metagenome</name>
    <dbReference type="NCBI Taxonomy" id="449393"/>
    <lineage>
        <taxon>unclassified sequences</taxon>
        <taxon>metagenomes</taxon>
        <taxon>ecological metagenomes</taxon>
    </lineage>
</organism>
<feature type="domain" description="AB hydrolase-1" evidence="1">
    <location>
        <begin position="24"/>
        <end position="221"/>
    </location>
</feature>
<dbReference type="InterPro" id="IPR029058">
    <property type="entry name" value="AB_hydrolase_fold"/>
</dbReference>
<dbReference type="GO" id="GO:0016020">
    <property type="term" value="C:membrane"/>
    <property type="evidence" value="ECO:0007669"/>
    <property type="project" value="TreeGrafter"/>
</dbReference>
<evidence type="ECO:0000259" key="1">
    <source>
        <dbReference type="Pfam" id="PF12697"/>
    </source>
</evidence>
<evidence type="ECO:0000313" key="2">
    <source>
        <dbReference type="EMBL" id="CAB4842921.1"/>
    </source>
</evidence>
<proteinExistence type="predicted"/>
<accession>A0A6J7BCS5</accession>
<dbReference type="AlphaFoldDB" id="A0A6J7BCS5"/>
<dbReference type="PANTHER" id="PTHR43798">
    <property type="entry name" value="MONOACYLGLYCEROL LIPASE"/>
    <property type="match status" value="1"/>
</dbReference>